<keyword evidence="6" id="KW-0539">Nucleus</keyword>
<dbReference type="InterPro" id="IPR035647">
    <property type="entry name" value="EFG_III/V"/>
</dbReference>
<evidence type="ECO:0000256" key="7">
    <source>
        <dbReference type="ARBA" id="ARBA00055641"/>
    </source>
</evidence>
<dbReference type="InterPro" id="IPR000795">
    <property type="entry name" value="T_Tr_GTP-bd_dom"/>
</dbReference>
<feature type="domain" description="Tr-type G" evidence="9">
    <location>
        <begin position="127"/>
        <end position="352"/>
    </location>
</feature>
<dbReference type="GO" id="GO:0071007">
    <property type="term" value="C:U2-type catalytic step 2 spliceosome"/>
    <property type="evidence" value="ECO:0007669"/>
    <property type="project" value="TreeGrafter"/>
</dbReference>
<dbReference type="InterPro" id="IPR000640">
    <property type="entry name" value="EFG_V-like"/>
</dbReference>
<dbReference type="Gene3D" id="3.30.70.240">
    <property type="match status" value="1"/>
</dbReference>
<evidence type="ECO:0000259" key="9">
    <source>
        <dbReference type="PROSITE" id="PS51722"/>
    </source>
</evidence>
<dbReference type="Gene3D" id="3.30.70.870">
    <property type="entry name" value="Elongation Factor G (Translational Gtpase), domain 3"/>
    <property type="match status" value="1"/>
</dbReference>
<keyword evidence="3" id="KW-0547">Nucleotide-binding</keyword>
<keyword evidence="2" id="KW-0507">mRNA processing</keyword>
<dbReference type="Gene3D" id="3.90.1430.10">
    <property type="entry name" value="Yeast translation eEF2 (G' domain)"/>
    <property type="match status" value="1"/>
</dbReference>
<dbReference type="PROSITE" id="PS51722">
    <property type="entry name" value="G_TR_2"/>
    <property type="match status" value="1"/>
</dbReference>
<dbReference type="NCBIfam" id="TIGR00231">
    <property type="entry name" value="small_GTP"/>
    <property type="match status" value="1"/>
</dbReference>
<comment type="subcellular location">
    <subcellularLocation>
        <location evidence="1">Nucleus</location>
    </subcellularLocation>
</comment>
<dbReference type="GO" id="GO:0046540">
    <property type="term" value="C:U4/U6 x U5 tri-snRNP complex"/>
    <property type="evidence" value="ECO:0007669"/>
    <property type="project" value="TreeGrafter"/>
</dbReference>
<dbReference type="GO" id="GO:0000974">
    <property type="term" value="C:Prp19 complex"/>
    <property type="evidence" value="ECO:0007669"/>
    <property type="project" value="UniProtKB-ARBA"/>
</dbReference>
<evidence type="ECO:0000256" key="4">
    <source>
        <dbReference type="ARBA" id="ARBA00023134"/>
    </source>
</evidence>
<name>A0A1L0BHW1_9ASCO</name>
<dbReference type="SMART" id="SM00889">
    <property type="entry name" value="EFG_IV"/>
    <property type="match status" value="1"/>
</dbReference>
<dbReference type="GO" id="GO:0003924">
    <property type="term" value="F:GTPase activity"/>
    <property type="evidence" value="ECO:0007669"/>
    <property type="project" value="InterPro"/>
</dbReference>
<reference evidence="10 11" key="1">
    <citation type="submission" date="2016-10" db="EMBL/GenBank/DDBJ databases">
        <authorList>
            <person name="de Groot N.N."/>
        </authorList>
    </citation>
    <scope>NUCLEOTIDE SEQUENCE [LARGE SCALE GENOMIC DNA]</scope>
    <source>
        <strain evidence="10 11">CBS 141442</strain>
    </source>
</reference>
<dbReference type="Pfam" id="PF00679">
    <property type="entry name" value="EFG_C"/>
    <property type="match status" value="1"/>
</dbReference>
<gene>
    <name evidence="10" type="ORF">SAMEA4029010_CIC11G00000000528</name>
</gene>
<dbReference type="SUPFAM" id="SSF50447">
    <property type="entry name" value="Translation proteins"/>
    <property type="match status" value="1"/>
</dbReference>
<dbReference type="STRING" id="45354.A0A1L0BHW1"/>
<dbReference type="GO" id="GO:0005829">
    <property type="term" value="C:cytosol"/>
    <property type="evidence" value="ECO:0007669"/>
    <property type="project" value="TreeGrafter"/>
</dbReference>
<dbReference type="PRINTS" id="PR00315">
    <property type="entry name" value="ELONGATNFCT"/>
</dbReference>
<dbReference type="AlphaFoldDB" id="A0A1L0BHW1"/>
<dbReference type="GO" id="GO:0005525">
    <property type="term" value="F:GTP binding"/>
    <property type="evidence" value="ECO:0007669"/>
    <property type="project" value="UniProtKB-KW"/>
</dbReference>
<evidence type="ECO:0000256" key="3">
    <source>
        <dbReference type="ARBA" id="ARBA00022741"/>
    </source>
</evidence>
<organism evidence="10 11">
    <name type="scientific">Sungouiella intermedia</name>
    <dbReference type="NCBI Taxonomy" id="45354"/>
    <lineage>
        <taxon>Eukaryota</taxon>
        <taxon>Fungi</taxon>
        <taxon>Dikarya</taxon>
        <taxon>Ascomycota</taxon>
        <taxon>Saccharomycotina</taxon>
        <taxon>Pichiomycetes</taxon>
        <taxon>Metschnikowiaceae</taxon>
        <taxon>Sungouiella</taxon>
    </lineage>
</organism>
<evidence type="ECO:0000256" key="2">
    <source>
        <dbReference type="ARBA" id="ARBA00022664"/>
    </source>
</evidence>
<evidence type="ECO:0000313" key="10">
    <source>
        <dbReference type="EMBL" id="SGZ50977.1"/>
    </source>
</evidence>
<dbReference type="InterPro" id="IPR020568">
    <property type="entry name" value="Ribosomal_Su5_D2-typ_SF"/>
</dbReference>
<dbReference type="CDD" id="cd01683">
    <property type="entry name" value="EF2_IV_snRNP"/>
    <property type="match status" value="1"/>
</dbReference>
<dbReference type="SMART" id="SM00838">
    <property type="entry name" value="EFG_C"/>
    <property type="match status" value="1"/>
</dbReference>
<dbReference type="OrthoDB" id="364892at2759"/>
<evidence type="ECO:0000313" key="11">
    <source>
        <dbReference type="Proteomes" id="UP000182334"/>
    </source>
</evidence>
<evidence type="ECO:0000256" key="8">
    <source>
        <dbReference type="SAM" id="MobiDB-lite"/>
    </source>
</evidence>
<feature type="compositionally biased region" description="Acidic residues" evidence="8">
    <location>
        <begin position="23"/>
        <end position="41"/>
    </location>
</feature>
<dbReference type="GO" id="GO:0000398">
    <property type="term" value="P:mRNA splicing, via spliceosome"/>
    <property type="evidence" value="ECO:0007669"/>
    <property type="project" value="TreeGrafter"/>
</dbReference>
<evidence type="ECO:0000256" key="6">
    <source>
        <dbReference type="ARBA" id="ARBA00023242"/>
    </source>
</evidence>
<keyword evidence="4" id="KW-0342">GTP-binding</keyword>
<evidence type="ECO:0000256" key="5">
    <source>
        <dbReference type="ARBA" id="ARBA00023187"/>
    </source>
</evidence>
<keyword evidence="5" id="KW-0508">mRNA splicing</keyword>
<dbReference type="InterPro" id="IPR005225">
    <property type="entry name" value="Small_GTP-bd"/>
</dbReference>
<sequence length="974" mass="109183">MDSDDEYDEFGNYLGQDFGSNSDEGENSEVEDHIDEGEDKNVENDIEMEATEETEEMGIVKGSSLAQTFGDAETILVDPLLQGKDEPIIKNVEEKKLHAEYDVDQDNLPEVTYSREYMAQISKELPERIRNVAFVGNLHTGKTSLIDLIVQQTHIGVSAAKKELQEFKPLRYLDTHKLETERGLTIGSKFVSLLVLDSRDRSHIFNLADCPGHPDFNDEVDTTLAVVEGAVLVIDVLEGLTKRDKRLLTALIKKNLPFLLVLNKFDRLILELRLPPSDFYHKVKYILDDINAFVYHNEYIATYTHEKLVSPLKNNVVFSSTNLQTCFTLLTFAEIYIRKYGAIPSLASHQLEKLLWGDFYMDKKARRFAKFVPGDTNTRTFEQFVLEPLYKLVTYSLTSDPDGLQLASILWDNFGLTLSKSSRNRDPQTLLRDVFNLVFESTSDFATLIVATIPDPSKTLDSMMLAKGIHIEAYGKNGVIGEVLKLILAADKKSQYAVVRVYKGTLTIGTKLRVVQGDTESEEDHVVEVKELYIPGGRYKVAVGEVPAGNIAILGGISAPINKTASIFGSNIDRKLCKPFHFARCGEKSIYKVAVEPELPLQLPILLDGLTILSKCYLSAVVHTEENGEHVLLAPGELYLDCFLHDLRYIFADYLSIKVSDPMAKFSETCSERSVTKITTYGFNKKNLLSITAEPLKDRNLSRAIESGQINLSQPQKITAKILRNDYGWDALAARSLWCFGPDDMQAPSMLLDDTLEEETNKQDLLECKDLICAGFKLAVNEGPLCDEPIRNSKFKILDAVLNGSNLSSSSSHFIPITRNAVHTGFLTASPKLMEPTYRVNIMCTYKSVEAVQTILGKRRGWTVSETPVPATPLYEIEGYVPMIESIGLDTDLRLYTQGQAMGILEFARWDIVPGDPLDQDCVLPALKPVPRNSLARDFVMKTRRRKGLSGEPNLQRYLDADLYARLRDSGVIN</sequence>
<dbReference type="SUPFAM" id="SSF54211">
    <property type="entry name" value="Ribosomal protein S5 domain 2-like"/>
    <property type="match status" value="1"/>
</dbReference>
<dbReference type="FunFam" id="3.30.70.870:FF:000002">
    <property type="entry name" value="Translation elongation factor 2"/>
    <property type="match status" value="1"/>
</dbReference>
<dbReference type="Pfam" id="PF03764">
    <property type="entry name" value="EFG_IV"/>
    <property type="match status" value="1"/>
</dbReference>
<dbReference type="InterPro" id="IPR027417">
    <property type="entry name" value="P-loop_NTPase"/>
</dbReference>
<keyword evidence="11" id="KW-1185">Reference proteome</keyword>
<dbReference type="EMBL" id="LT635757">
    <property type="protein sequence ID" value="SGZ50977.1"/>
    <property type="molecule type" value="Genomic_DNA"/>
</dbReference>
<dbReference type="Gene3D" id="3.30.230.10">
    <property type="match status" value="1"/>
</dbReference>
<dbReference type="Gene3D" id="2.40.30.10">
    <property type="entry name" value="Translation factors"/>
    <property type="match status" value="1"/>
</dbReference>
<dbReference type="SUPFAM" id="SSF54980">
    <property type="entry name" value="EF-G C-terminal domain-like"/>
    <property type="match status" value="2"/>
</dbReference>
<dbReference type="Proteomes" id="UP000182334">
    <property type="component" value="Chromosome II"/>
</dbReference>
<dbReference type="FunFam" id="3.40.50.300:FF:000646">
    <property type="entry name" value="U5 small nuclear ribonucleoprotein component"/>
    <property type="match status" value="1"/>
</dbReference>
<dbReference type="PANTHER" id="PTHR42908:SF6">
    <property type="entry name" value="116 KDA U5 SMALL NUCLEAR RIBONUCLEOPROTEIN COMPONENT"/>
    <property type="match status" value="1"/>
</dbReference>
<evidence type="ECO:0000256" key="1">
    <source>
        <dbReference type="ARBA" id="ARBA00004123"/>
    </source>
</evidence>
<feature type="region of interest" description="Disordered" evidence="8">
    <location>
        <begin position="1"/>
        <end position="41"/>
    </location>
</feature>
<accession>A0A1L0BHW1</accession>
<dbReference type="InterPro" id="IPR014721">
    <property type="entry name" value="Ribsml_uS5_D2-typ_fold_subgr"/>
</dbReference>
<dbReference type="SUPFAM" id="SSF52540">
    <property type="entry name" value="P-loop containing nucleoside triphosphate hydrolases"/>
    <property type="match status" value="1"/>
</dbReference>
<dbReference type="Gene3D" id="3.40.50.300">
    <property type="entry name" value="P-loop containing nucleotide triphosphate hydrolases"/>
    <property type="match status" value="1"/>
</dbReference>
<protein>
    <submittedName>
        <fullName evidence="10">CIC11C00000000528</fullName>
    </submittedName>
</protein>
<dbReference type="InterPro" id="IPR005517">
    <property type="entry name" value="Transl_elong_EFG/EF2_IV"/>
</dbReference>
<dbReference type="GO" id="GO:0005682">
    <property type="term" value="C:U5 snRNP"/>
    <property type="evidence" value="ECO:0007669"/>
    <property type="project" value="UniProtKB-ARBA"/>
</dbReference>
<dbReference type="PANTHER" id="PTHR42908">
    <property type="entry name" value="TRANSLATION ELONGATION FACTOR-RELATED"/>
    <property type="match status" value="1"/>
</dbReference>
<dbReference type="Pfam" id="PF00009">
    <property type="entry name" value="GTP_EFTU"/>
    <property type="match status" value="1"/>
</dbReference>
<dbReference type="InterPro" id="IPR009000">
    <property type="entry name" value="Transl_B-barrel_sf"/>
</dbReference>
<dbReference type="GO" id="GO:0030623">
    <property type="term" value="F:U5 snRNA binding"/>
    <property type="evidence" value="ECO:0007669"/>
    <property type="project" value="TreeGrafter"/>
</dbReference>
<proteinExistence type="predicted"/>
<comment type="function">
    <text evidence="7">Component of the U5 snRNP complex required for pre-mRNA splicing. Binds GTP.</text>
</comment>